<feature type="compositionally biased region" description="Basic and acidic residues" evidence="1">
    <location>
        <begin position="49"/>
        <end position="113"/>
    </location>
</feature>
<dbReference type="RefSeq" id="WP_264281016.1">
    <property type="nucleotide sequence ID" value="NZ_CP107006.1"/>
</dbReference>
<keyword evidence="3" id="KW-1185">Reference proteome</keyword>
<accession>A0ABY6J399</accession>
<evidence type="ECO:0000256" key="1">
    <source>
        <dbReference type="SAM" id="MobiDB-lite"/>
    </source>
</evidence>
<name>A0ABY6J399_9BACT</name>
<gene>
    <name evidence="2" type="ORF">MKQ68_22300</name>
</gene>
<dbReference type="EMBL" id="CP107006">
    <property type="protein sequence ID" value="UYQ92816.1"/>
    <property type="molecule type" value="Genomic_DNA"/>
</dbReference>
<proteinExistence type="predicted"/>
<sequence>MTIRVPVGKNVEVERDAYDLFFWDRGRWRGDRISWDDFEDNDRVQLRMDHDGIDNLNREERRKADEKRVEEEKRNEEERVRREQQKTDTVKPDAEDNRYRYKRDQPAKVDTVRPDATAMTPVDNSDEPSRSQRGTLVAMETASFLFRMYRN</sequence>
<evidence type="ECO:0000313" key="2">
    <source>
        <dbReference type="EMBL" id="UYQ92816.1"/>
    </source>
</evidence>
<dbReference type="Proteomes" id="UP001162741">
    <property type="component" value="Chromosome"/>
</dbReference>
<evidence type="ECO:0000313" key="3">
    <source>
        <dbReference type="Proteomes" id="UP001162741"/>
    </source>
</evidence>
<feature type="region of interest" description="Disordered" evidence="1">
    <location>
        <begin position="49"/>
        <end position="135"/>
    </location>
</feature>
<protein>
    <submittedName>
        <fullName evidence="2">Uncharacterized protein</fullName>
    </submittedName>
</protein>
<organism evidence="2 3">
    <name type="scientific">Chitinophaga horti</name>
    <dbReference type="NCBI Taxonomy" id="2920382"/>
    <lineage>
        <taxon>Bacteria</taxon>
        <taxon>Pseudomonadati</taxon>
        <taxon>Bacteroidota</taxon>
        <taxon>Chitinophagia</taxon>
        <taxon>Chitinophagales</taxon>
        <taxon>Chitinophagaceae</taxon>
        <taxon>Chitinophaga</taxon>
    </lineage>
</organism>
<reference evidence="2" key="1">
    <citation type="submission" date="2022-10" db="EMBL/GenBank/DDBJ databases">
        <title>Chitinophaga sp. nov., isolated from soil.</title>
        <authorList>
            <person name="Jeon C.O."/>
        </authorList>
    </citation>
    <scope>NUCLEOTIDE SEQUENCE</scope>
    <source>
        <strain evidence="2">R8</strain>
    </source>
</reference>